<evidence type="ECO:0000256" key="5">
    <source>
        <dbReference type="ARBA" id="ARBA00022989"/>
    </source>
</evidence>
<dbReference type="EMBL" id="CM001376">
    <property type="protein sequence ID" value="EHM13732.1"/>
    <property type="molecule type" value="Genomic_DNA"/>
</dbReference>
<comment type="similarity">
    <text evidence="2">Belongs to the chromate ion transporter (CHR) (TC 2.A.51) family.</text>
</comment>
<evidence type="ECO:0000256" key="3">
    <source>
        <dbReference type="ARBA" id="ARBA00022475"/>
    </source>
</evidence>
<reference evidence="8 9" key="1">
    <citation type="submission" date="2011-11" db="EMBL/GenBank/DDBJ databases">
        <title>The Noncontiguous Finished genome of Jonquetella anthropi DSM 22815.</title>
        <authorList>
            <consortium name="US DOE Joint Genome Institute (JGI-PGF)"/>
            <person name="Lucas S."/>
            <person name="Copeland A."/>
            <person name="Lapidus A."/>
            <person name="Glavina del Rio T."/>
            <person name="Dalin E."/>
            <person name="Tice H."/>
            <person name="Bruce D."/>
            <person name="Goodwin L."/>
            <person name="Pitluck S."/>
            <person name="Peters L."/>
            <person name="Mikhailova N."/>
            <person name="Held B."/>
            <person name="Kyrpides N."/>
            <person name="Mavromatis K."/>
            <person name="Ivanova N."/>
            <person name="Markowitz V."/>
            <person name="Cheng J.-F."/>
            <person name="Hugenholtz P."/>
            <person name="Woyke T."/>
            <person name="Wu D."/>
            <person name="Gronow S."/>
            <person name="Wellnitz S."/>
            <person name="Brambilla E."/>
            <person name="Klenk H.-P."/>
            <person name="Eisen J.A."/>
        </authorList>
    </citation>
    <scope>NUCLEOTIDE SEQUENCE [LARGE SCALE GENOMIC DNA]</scope>
    <source>
        <strain evidence="8 9">DSM 22815</strain>
    </source>
</reference>
<dbReference type="Pfam" id="PF02417">
    <property type="entry name" value="Chromate_transp"/>
    <property type="match status" value="1"/>
</dbReference>
<evidence type="ECO:0000313" key="8">
    <source>
        <dbReference type="EMBL" id="EHM13732.1"/>
    </source>
</evidence>
<dbReference type="GO" id="GO:0005886">
    <property type="term" value="C:plasma membrane"/>
    <property type="evidence" value="ECO:0007669"/>
    <property type="project" value="UniProtKB-SubCell"/>
</dbReference>
<dbReference type="HOGENOM" id="CLU_018106_1_1_0"/>
<name>H0UMM9_9BACT</name>
<gene>
    <name evidence="8" type="ORF">JonanDRAFT_1368</name>
</gene>
<dbReference type="STRING" id="885272.JonanDRAFT_1368"/>
<feature type="transmembrane region" description="Helical" evidence="7">
    <location>
        <begin position="144"/>
        <end position="162"/>
    </location>
</feature>
<feature type="transmembrane region" description="Helical" evidence="7">
    <location>
        <begin position="45"/>
        <end position="64"/>
    </location>
</feature>
<comment type="subcellular location">
    <subcellularLocation>
        <location evidence="1">Cell membrane</location>
        <topology evidence="1">Multi-pass membrane protein</topology>
    </subcellularLocation>
</comment>
<evidence type="ECO:0000256" key="6">
    <source>
        <dbReference type="ARBA" id="ARBA00023136"/>
    </source>
</evidence>
<keyword evidence="9" id="KW-1185">Reference proteome</keyword>
<dbReference type="AlphaFoldDB" id="H0UMM9"/>
<keyword evidence="4 7" id="KW-0812">Transmembrane</keyword>
<dbReference type="Proteomes" id="UP000003806">
    <property type="component" value="Chromosome"/>
</dbReference>
<keyword evidence="3" id="KW-1003">Cell membrane</keyword>
<feature type="transmembrane region" description="Helical" evidence="7">
    <location>
        <begin position="105"/>
        <end position="132"/>
    </location>
</feature>
<feature type="transmembrane region" description="Helical" evidence="7">
    <location>
        <begin position="174"/>
        <end position="197"/>
    </location>
</feature>
<dbReference type="PANTHER" id="PTHR43663:SF2">
    <property type="entry name" value="CHROMATE TRANSPORT PROTEIN-RELATED"/>
    <property type="match status" value="1"/>
</dbReference>
<keyword evidence="5 7" id="KW-1133">Transmembrane helix</keyword>
<dbReference type="OrthoDB" id="6345at2"/>
<evidence type="ECO:0000313" key="9">
    <source>
        <dbReference type="Proteomes" id="UP000003806"/>
    </source>
</evidence>
<accession>H0UMM9</accession>
<organism evidence="8 9">
    <name type="scientific">Jonquetella anthropi DSM 22815</name>
    <dbReference type="NCBI Taxonomy" id="885272"/>
    <lineage>
        <taxon>Bacteria</taxon>
        <taxon>Thermotogati</taxon>
        <taxon>Synergistota</taxon>
        <taxon>Synergistia</taxon>
        <taxon>Synergistales</taxon>
        <taxon>Dethiosulfovibrionaceae</taxon>
        <taxon>Jonquetella</taxon>
    </lineage>
</organism>
<protein>
    <submittedName>
        <fullName evidence="8">Chromate transport protein ChrA</fullName>
    </submittedName>
</protein>
<dbReference type="eggNOG" id="COG2059">
    <property type="taxonomic scope" value="Bacteria"/>
</dbReference>
<evidence type="ECO:0000256" key="7">
    <source>
        <dbReference type="SAM" id="Phobius"/>
    </source>
</evidence>
<evidence type="ECO:0000256" key="4">
    <source>
        <dbReference type="ARBA" id="ARBA00022692"/>
    </source>
</evidence>
<proteinExistence type="inferred from homology"/>
<dbReference type="InterPro" id="IPR052518">
    <property type="entry name" value="CHR_Transporter"/>
</dbReference>
<dbReference type="GO" id="GO:0015109">
    <property type="term" value="F:chromate transmembrane transporter activity"/>
    <property type="evidence" value="ECO:0007669"/>
    <property type="project" value="InterPro"/>
</dbReference>
<evidence type="ECO:0000256" key="1">
    <source>
        <dbReference type="ARBA" id="ARBA00004651"/>
    </source>
</evidence>
<dbReference type="PANTHER" id="PTHR43663">
    <property type="entry name" value="CHROMATE TRANSPORT PROTEIN-RELATED"/>
    <property type="match status" value="1"/>
</dbReference>
<dbReference type="InterPro" id="IPR003370">
    <property type="entry name" value="Chromate_transpt"/>
</dbReference>
<sequence length="216" mass="23068">MKDNELTDEYLAYASSLRHERGYGMPSNVLSDRTNSLSPWGIFRTIFRISATTLGGGAVMIGVIKQEMLRQGLISDEKLTDMITLSLSSPGPMANSMSFQVGWELAGAAGAAAAVIGMALPPFITILVLASWLLTHMGMGHTSAFFGGAAAGLVILMGSIVFDILKKSVARSKINWFVCVGLSAAMIAGLPPIHALFGGTVLSLVLHEWDRRRAQK</sequence>
<keyword evidence="6 7" id="KW-0472">Membrane</keyword>
<evidence type="ECO:0000256" key="2">
    <source>
        <dbReference type="ARBA" id="ARBA00005262"/>
    </source>
</evidence>